<dbReference type="Proteomes" id="UP000004619">
    <property type="component" value="Unassembled WGS sequence"/>
</dbReference>
<organism evidence="1 2">
    <name type="scientific">Faecalibacterium duncaniae (strain DSM 17677 / JCM 31915 / A2-165)</name>
    <name type="common">Faecalibacterium prausnitzii</name>
    <dbReference type="NCBI Taxonomy" id="411483"/>
    <lineage>
        <taxon>Bacteria</taxon>
        <taxon>Bacillati</taxon>
        <taxon>Bacillota</taxon>
        <taxon>Clostridia</taxon>
        <taxon>Eubacteriales</taxon>
        <taxon>Oscillospiraceae</taxon>
        <taxon>Faecalibacterium</taxon>
    </lineage>
</organism>
<dbReference type="EMBL" id="ACOP02000091">
    <property type="protein sequence ID" value="EEU95025.1"/>
    <property type="molecule type" value="Genomic_DNA"/>
</dbReference>
<evidence type="ECO:0000313" key="2">
    <source>
        <dbReference type="Proteomes" id="UP000004619"/>
    </source>
</evidence>
<keyword evidence="2" id="KW-1185">Reference proteome</keyword>
<dbReference type="HOGENOM" id="CLU_3007595_0_0_9"/>
<dbReference type="AlphaFoldDB" id="C7HAP1"/>
<sequence>MPCSPERLPSLLSPALFLKPALHCSPERTLKMYDYDINLQVSSHYECITALTRMKP</sequence>
<evidence type="ECO:0000313" key="1">
    <source>
        <dbReference type="EMBL" id="EEU95025.1"/>
    </source>
</evidence>
<protein>
    <submittedName>
        <fullName evidence="1">Uncharacterized protein</fullName>
    </submittedName>
</protein>
<proteinExistence type="predicted"/>
<reference evidence="1" key="1">
    <citation type="submission" date="2009-08" db="EMBL/GenBank/DDBJ databases">
        <authorList>
            <person name="Weinstock G."/>
            <person name="Sodergren E."/>
            <person name="Clifton S."/>
            <person name="Fulton L."/>
            <person name="Fulton B."/>
            <person name="Courtney L."/>
            <person name="Fronick C."/>
            <person name="Harrison M."/>
            <person name="Strong C."/>
            <person name="Farmer C."/>
            <person name="Delahaunty K."/>
            <person name="Markovic C."/>
            <person name="Hall O."/>
            <person name="Minx P."/>
            <person name="Tomlinson C."/>
            <person name="Mitreva M."/>
            <person name="Nelson J."/>
            <person name="Hou S."/>
            <person name="Wollam A."/>
            <person name="Pepin K.H."/>
            <person name="Johnson M."/>
            <person name="Bhonagiri V."/>
            <person name="Nash W.E."/>
            <person name="Warren W."/>
            <person name="Chinwalla A."/>
            <person name="Mardis E.R."/>
            <person name="Wilson R.K."/>
        </authorList>
    </citation>
    <scope>NUCLEOTIDE SEQUENCE [LARGE SCALE GENOMIC DNA]</scope>
    <source>
        <strain evidence="1">A2-165</strain>
    </source>
</reference>
<accession>C7HAP1</accession>
<comment type="caution">
    <text evidence="1">The sequence shown here is derived from an EMBL/GenBank/DDBJ whole genome shotgun (WGS) entry which is preliminary data.</text>
</comment>
<name>C7HAP1_FAED2</name>
<gene>
    <name evidence="1" type="ORF">FAEPRAA2165_03356</name>
</gene>